<organism evidence="2 3">
    <name type="scientific">Clunio marinus</name>
    <dbReference type="NCBI Taxonomy" id="568069"/>
    <lineage>
        <taxon>Eukaryota</taxon>
        <taxon>Metazoa</taxon>
        <taxon>Ecdysozoa</taxon>
        <taxon>Arthropoda</taxon>
        <taxon>Hexapoda</taxon>
        <taxon>Insecta</taxon>
        <taxon>Pterygota</taxon>
        <taxon>Neoptera</taxon>
        <taxon>Endopterygota</taxon>
        <taxon>Diptera</taxon>
        <taxon>Nematocera</taxon>
        <taxon>Chironomoidea</taxon>
        <taxon>Chironomidae</taxon>
        <taxon>Clunio</taxon>
    </lineage>
</organism>
<dbReference type="EMBL" id="CVRI01000074">
    <property type="protein sequence ID" value="CRL07895.1"/>
    <property type="molecule type" value="Genomic_DNA"/>
</dbReference>
<keyword evidence="1" id="KW-1133">Transmembrane helix</keyword>
<keyword evidence="1" id="KW-0472">Membrane</keyword>
<proteinExistence type="predicted"/>
<dbReference type="AlphaFoldDB" id="A0A1J1J677"/>
<evidence type="ECO:0000313" key="3">
    <source>
        <dbReference type="Proteomes" id="UP000183832"/>
    </source>
</evidence>
<sequence length="118" mass="14093">MKQKIKLRILSLNFKDFISAEFTKFQKNRHLNLMNQLTHYEILVVSVNVFNYLNTDSRPNKRFNVKRKFLVCFCCHIFVSLLILQYKKKVQLRMSTFITNDTQISEAIKTVSRENEAK</sequence>
<dbReference type="Proteomes" id="UP000183832">
    <property type="component" value="Unassembled WGS sequence"/>
</dbReference>
<name>A0A1J1J677_9DIPT</name>
<evidence type="ECO:0000313" key="2">
    <source>
        <dbReference type="EMBL" id="CRL07895.1"/>
    </source>
</evidence>
<keyword evidence="1" id="KW-0812">Transmembrane</keyword>
<accession>A0A1J1J677</accession>
<evidence type="ECO:0000256" key="1">
    <source>
        <dbReference type="SAM" id="Phobius"/>
    </source>
</evidence>
<gene>
    <name evidence="2" type="ORF">CLUMA_CG021069</name>
</gene>
<protein>
    <submittedName>
        <fullName evidence="2">CLUMA_CG021069, isoform A</fullName>
    </submittedName>
</protein>
<reference evidence="2 3" key="1">
    <citation type="submission" date="2015-04" db="EMBL/GenBank/DDBJ databases">
        <authorList>
            <person name="Syromyatnikov M.Y."/>
            <person name="Popov V.N."/>
        </authorList>
    </citation>
    <scope>NUCLEOTIDE SEQUENCE [LARGE SCALE GENOMIC DNA]</scope>
</reference>
<keyword evidence="3" id="KW-1185">Reference proteome</keyword>
<feature type="transmembrane region" description="Helical" evidence="1">
    <location>
        <begin position="65"/>
        <end position="84"/>
    </location>
</feature>